<reference evidence="1" key="1">
    <citation type="submission" date="2015-07" db="EMBL/GenBank/DDBJ databases">
        <title>MeaNS - Measles Nucleotide Surveillance Program.</title>
        <authorList>
            <person name="Tran T."/>
            <person name="Druce J."/>
        </authorList>
    </citation>
    <scope>NUCLEOTIDE SEQUENCE</scope>
    <source>
        <strain evidence="1">UCB-OBI-ISO-001</strain>
        <tissue evidence="1">Gonad</tissue>
    </source>
</reference>
<proteinExistence type="predicted"/>
<sequence length="48" mass="5642">MIMLAHHSSLAIQIMRFLLISPNQLKYSQIIKEKILVLVWIFSGSEHY</sequence>
<protein>
    <submittedName>
        <fullName evidence="1">Uncharacterized protein</fullName>
    </submittedName>
</protein>
<evidence type="ECO:0000313" key="1">
    <source>
        <dbReference type="EMBL" id="KOF92987.1"/>
    </source>
</evidence>
<name>A0A0L8HUW7_OCTBM</name>
<accession>A0A0L8HUW7</accession>
<dbReference type="EMBL" id="KQ417249">
    <property type="protein sequence ID" value="KOF92987.1"/>
    <property type="molecule type" value="Genomic_DNA"/>
</dbReference>
<dbReference type="AlphaFoldDB" id="A0A0L8HUW7"/>
<organism evidence="1">
    <name type="scientific">Octopus bimaculoides</name>
    <name type="common">California two-spotted octopus</name>
    <dbReference type="NCBI Taxonomy" id="37653"/>
    <lineage>
        <taxon>Eukaryota</taxon>
        <taxon>Metazoa</taxon>
        <taxon>Spiralia</taxon>
        <taxon>Lophotrochozoa</taxon>
        <taxon>Mollusca</taxon>
        <taxon>Cephalopoda</taxon>
        <taxon>Coleoidea</taxon>
        <taxon>Octopodiformes</taxon>
        <taxon>Octopoda</taxon>
        <taxon>Incirrata</taxon>
        <taxon>Octopodidae</taxon>
        <taxon>Octopus</taxon>
    </lineage>
</organism>
<gene>
    <name evidence="1" type="ORF">OCBIM_22005383mg</name>
</gene>